<keyword evidence="2" id="KW-1185">Reference proteome</keyword>
<evidence type="ECO:0000313" key="2">
    <source>
        <dbReference type="Proteomes" id="UP000054166"/>
    </source>
</evidence>
<dbReference type="HOGENOM" id="CLU_1949628_0_0_1"/>
<organism evidence="1 2">
    <name type="scientific">Piloderma croceum (strain F 1598)</name>
    <dbReference type="NCBI Taxonomy" id="765440"/>
    <lineage>
        <taxon>Eukaryota</taxon>
        <taxon>Fungi</taxon>
        <taxon>Dikarya</taxon>
        <taxon>Basidiomycota</taxon>
        <taxon>Agaricomycotina</taxon>
        <taxon>Agaricomycetes</taxon>
        <taxon>Agaricomycetidae</taxon>
        <taxon>Atheliales</taxon>
        <taxon>Atheliaceae</taxon>
        <taxon>Piloderma</taxon>
    </lineage>
</organism>
<sequence>MRPNKSDPLMLHLSYEMYRLPYSRPLGKTTIEVRTFKLTKLHFSSNSNENLRRSMPFTCGRKQSSRCDSRHYFRNAELQQREDCLMRSMTPLRLMWSGVLLKKASGFSKETLENSSNSLRSMAWVVEKS</sequence>
<evidence type="ECO:0000313" key="1">
    <source>
        <dbReference type="EMBL" id="KIM83909.1"/>
    </source>
</evidence>
<name>A0A0C3FWN4_PILCF</name>
<proteinExistence type="predicted"/>
<dbReference type="InParanoid" id="A0A0C3FWN4"/>
<accession>A0A0C3FWN4</accession>
<dbReference type="Proteomes" id="UP000054166">
    <property type="component" value="Unassembled WGS sequence"/>
</dbReference>
<reference evidence="1 2" key="1">
    <citation type="submission" date="2014-04" db="EMBL/GenBank/DDBJ databases">
        <authorList>
            <consortium name="DOE Joint Genome Institute"/>
            <person name="Kuo A."/>
            <person name="Tarkka M."/>
            <person name="Buscot F."/>
            <person name="Kohler A."/>
            <person name="Nagy L.G."/>
            <person name="Floudas D."/>
            <person name="Copeland A."/>
            <person name="Barry K.W."/>
            <person name="Cichocki N."/>
            <person name="Veneault-Fourrey C."/>
            <person name="LaButti K."/>
            <person name="Lindquist E.A."/>
            <person name="Lipzen A."/>
            <person name="Lundell T."/>
            <person name="Morin E."/>
            <person name="Murat C."/>
            <person name="Sun H."/>
            <person name="Tunlid A."/>
            <person name="Henrissat B."/>
            <person name="Grigoriev I.V."/>
            <person name="Hibbett D.S."/>
            <person name="Martin F."/>
            <person name="Nordberg H.P."/>
            <person name="Cantor M.N."/>
            <person name="Hua S.X."/>
        </authorList>
    </citation>
    <scope>NUCLEOTIDE SEQUENCE [LARGE SCALE GENOMIC DNA]</scope>
    <source>
        <strain evidence="1 2">F 1598</strain>
    </source>
</reference>
<dbReference type="AlphaFoldDB" id="A0A0C3FWN4"/>
<dbReference type="EMBL" id="KN832989">
    <property type="protein sequence ID" value="KIM83909.1"/>
    <property type="molecule type" value="Genomic_DNA"/>
</dbReference>
<gene>
    <name evidence="1" type="ORF">PILCRDRAFT_418312</name>
</gene>
<reference evidence="2" key="2">
    <citation type="submission" date="2015-01" db="EMBL/GenBank/DDBJ databases">
        <title>Evolutionary Origins and Diversification of the Mycorrhizal Mutualists.</title>
        <authorList>
            <consortium name="DOE Joint Genome Institute"/>
            <consortium name="Mycorrhizal Genomics Consortium"/>
            <person name="Kohler A."/>
            <person name="Kuo A."/>
            <person name="Nagy L.G."/>
            <person name="Floudas D."/>
            <person name="Copeland A."/>
            <person name="Barry K.W."/>
            <person name="Cichocki N."/>
            <person name="Veneault-Fourrey C."/>
            <person name="LaButti K."/>
            <person name="Lindquist E.A."/>
            <person name="Lipzen A."/>
            <person name="Lundell T."/>
            <person name="Morin E."/>
            <person name="Murat C."/>
            <person name="Riley R."/>
            <person name="Ohm R."/>
            <person name="Sun H."/>
            <person name="Tunlid A."/>
            <person name="Henrissat B."/>
            <person name="Grigoriev I.V."/>
            <person name="Hibbett D.S."/>
            <person name="Martin F."/>
        </authorList>
    </citation>
    <scope>NUCLEOTIDE SEQUENCE [LARGE SCALE GENOMIC DNA]</scope>
    <source>
        <strain evidence="2">F 1598</strain>
    </source>
</reference>
<protein>
    <submittedName>
        <fullName evidence="1">Uncharacterized protein</fullName>
    </submittedName>
</protein>